<reference evidence="2" key="1">
    <citation type="submission" date="2019-03" db="EMBL/GenBank/DDBJ databases">
        <title>WGS assembly of Setaria viridis.</title>
        <authorList>
            <person name="Huang P."/>
            <person name="Jenkins J."/>
            <person name="Grimwood J."/>
            <person name="Barry K."/>
            <person name="Healey A."/>
            <person name="Mamidi S."/>
            <person name="Sreedasyam A."/>
            <person name="Shu S."/>
            <person name="Feldman M."/>
            <person name="Wu J."/>
            <person name="Yu Y."/>
            <person name="Chen C."/>
            <person name="Johnson J."/>
            <person name="Rokhsar D."/>
            <person name="Baxter I."/>
            <person name="Schmutz J."/>
            <person name="Brutnell T."/>
            <person name="Kellogg E."/>
        </authorList>
    </citation>
    <scope>NUCLEOTIDE SEQUENCE [LARGE SCALE GENOMIC DNA]</scope>
</reference>
<proteinExistence type="predicted"/>
<evidence type="ECO:0000256" key="1">
    <source>
        <dbReference type="SAM" id="MobiDB-lite"/>
    </source>
</evidence>
<feature type="compositionally biased region" description="Low complexity" evidence="1">
    <location>
        <begin position="14"/>
        <end position="23"/>
    </location>
</feature>
<accession>A0A4U6U4R8</accession>
<gene>
    <name evidence="2" type="ORF">SEVIR_6G177550v2</name>
</gene>
<name>A0A4U6U4R8_SETVI</name>
<sequence length="72" mass="7844">MARRKRRPQMMRDGSSGARAGGSCFPRPRSTGARGNDCKASSRLVLVEMPLVAVGFLFASNPSTKMAFRLQN</sequence>
<evidence type="ECO:0000313" key="3">
    <source>
        <dbReference type="Proteomes" id="UP000298652"/>
    </source>
</evidence>
<organism evidence="2 3">
    <name type="scientific">Setaria viridis</name>
    <name type="common">Green bristlegrass</name>
    <name type="synonym">Setaria italica subsp. viridis</name>
    <dbReference type="NCBI Taxonomy" id="4556"/>
    <lineage>
        <taxon>Eukaryota</taxon>
        <taxon>Viridiplantae</taxon>
        <taxon>Streptophyta</taxon>
        <taxon>Embryophyta</taxon>
        <taxon>Tracheophyta</taxon>
        <taxon>Spermatophyta</taxon>
        <taxon>Magnoliopsida</taxon>
        <taxon>Liliopsida</taxon>
        <taxon>Poales</taxon>
        <taxon>Poaceae</taxon>
        <taxon>PACMAD clade</taxon>
        <taxon>Panicoideae</taxon>
        <taxon>Panicodae</taxon>
        <taxon>Paniceae</taxon>
        <taxon>Cenchrinae</taxon>
        <taxon>Setaria</taxon>
    </lineage>
</organism>
<dbReference type="AlphaFoldDB" id="A0A4U6U4R8"/>
<dbReference type="Proteomes" id="UP000298652">
    <property type="component" value="Chromosome 6"/>
</dbReference>
<keyword evidence="3" id="KW-1185">Reference proteome</keyword>
<dbReference type="Gramene" id="TKW10620">
    <property type="protein sequence ID" value="TKW10620"/>
    <property type="gene ID" value="SEVIR_6G177550v2"/>
</dbReference>
<evidence type="ECO:0000313" key="2">
    <source>
        <dbReference type="EMBL" id="TKW10620.1"/>
    </source>
</evidence>
<protein>
    <submittedName>
        <fullName evidence="2">Uncharacterized protein</fullName>
    </submittedName>
</protein>
<feature type="region of interest" description="Disordered" evidence="1">
    <location>
        <begin position="1"/>
        <end position="37"/>
    </location>
</feature>
<dbReference type="EMBL" id="CM016557">
    <property type="protein sequence ID" value="TKW10620.1"/>
    <property type="molecule type" value="Genomic_DNA"/>
</dbReference>